<dbReference type="PANTHER" id="PTHR21432:SF20">
    <property type="entry name" value="ACETYL-COA HYDROLASE"/>
    <property type="match status" value="1"/>
</dbReference>
<reference evidence="2" key="1">
    <citation type="submission" date="2022-10" db="EMBL/GenBank/DDBJ databases">
        <title>Roseovarius pelagicus sp. nov., isolated from Arctic seawater.</title>
        <authorList>
            <person name="Hong Y.W."/>
            <person name="Hwang C.Y."/>
        </authorList>
    </citation>
    <scope>NUCLEOTIDE SEQUENCE</scope>
    <source>
        <strain evidence="2">HL-MP18</strain>
    </source>
</reference>
<dbReference type="InterPro" id="IPR037171">
    <property type="entry name" value="NagB/RpiA_transferase-like"/>
</dbReference>
<dbReference type="Gene3D" id="3.40.1080.20">
    <property type="entry name" value="Acetyl-CoA hydrolase/transferase C-terminal domain"/>
    <property type="match status" value="1"/>
</dbReference>
<sequence>MATTDGRLSDAGTLARQIIDHTGGDIRLALPLGLGKANTIVNALTDEALRDSGIRLTIFTALTLQRPISNSDMQARFLGPAADRLFGAYTPLHYATCLRDGTLPDNITVLEFFFQAGVWLGHGDAQQNYVTANYTHALHYLMARRPNVIAQLIAQDHDRFSLGGNTDITVDLLKARRDGTQDFLFAGEINPELPFMGETGEIPRAEIDLLLDDPETHFELFSVPKRPVALHDHAIGLHVSRLIRDGGTLQIGIGAIGDAVASALMLRHQKPAVLSSIWDRATFPVSERFRETASFETGLYAVTEMLVQGILELMNAGVVKRNVDGVMIHAGFFLDCRDFYRSLRDMPEAQRARIRMMPVSFTNQLYGDEQSKRAARVDARFVNAAMKVTALGGVVSDITENGQIVSGVGGQFNFVDQAFALKDARSVITLQSTRTTGGRATSNIVWDHPHETIPRHMRDIVVTEYGIADLRGRTDAEAILAMIAIADSRFQPVLLQQAKAAGKLPDDAVVPAGHDNNTPAALHGWLHRFAEDGALQTFPFGTDFTEIEQRLLPALALLKQSQGSVRRMAGLMWHGMSTHHHDPEEDACLDRMRLSKVTTPAQWLASILLRGAIRESGPGSTGQK</sequence>
<evidence type="ECO:0000313" key="2">
    <source>
        <dbReference type="EMBL" id="UXX84762.1"/>
    </source>
</evidence>
<gene>
    <name evidence="2" type="ORF">N7U68_09040</name>
</gene>
<keyword evidence="3" id="KW-1185">Reference proteome</keyword>
<dbReference type="InterPro" id="IPR038460">
    <property type="entry name" value="AcetylCoA_hyd_C_sf"/>
</dbReference>
<proteinExistence type="predicted"/>
<dbReference type="InterPro" id="IPR046433">
    <property type="entry name" value="ActCoA_hydro"/>
</dbReference>
<dbReference type="Proteomes" id="UP001064087">
    <property type="component" value="Chromosome"/>
</dbReference>
<dbReference type="InterPro" id="IPR026888">
    <property type="entry name" value="AcetylCoA_hyd_C"/>
</dbReference>
<dbReference type="Pfam" id="PF13336">
    <property type="entry name" value="AcetylCoA_hyd_C"/>
    <property type="match status" value="1"/>
</dbReference>
<organism evidence="2 3">
    <name type="scientific">Roseovarius pelagicus</name>
    <dbReference type="NCBI Taxonomy" id="2980108"/>
    <lineage>
        <taxon>Bacteria</taxon>
        <taxon>Pseudomonadati</taxon>
        <taxon>Pseudomonadota</taxon>
        <taxon>Alphaproteobacteria</taxon>
        <taxon>Rhodobacterales</taxon>
        <taxon>Roseobacteraceae</taxon>
        <taxon>Roseovarius</taxon>
    </lineage>
</organism>
<feature type="domain" description="Acetyl-CoA hydrolase/transferase C-terminal" evidence="1">
    <location>
        <begin position="349"/>
        <end position="498"/>
    </location>
</feature>
<name>A0ABY6DF36_9RHOB</name>
<dbReference type="SUPFAM" id="SSF100950">
    <property type="entry name" value="NagB/RpiA/CoA transferase-like"/>
    <property type="match status" value="1"/>
</dbReference>
<dbReference type="RefSeq" id="WP_263048898.1">
    <property type="nucleotide sequence ID" value="NZ_CP106738.1"/>
</dbReference>
<evidence type="ECO:0000259" key="1">
    <source>
        <dbReference type="Pfam" id="PF13336"/>
    </source>
</evidence>
<protein>
    <recommendedName>
        <fullName evidence="1">Acetyl-CoA hydrolase/transferase C-terminal domain-containing protein</fullName>
    </recommendedName>
</protein>
<accession>A0ABY6DF36</accession>
<evidence type="ECO:0000313" key="3">
    <source>
        <dbReference type="Proteomes" id="UP001064087"/>
    </source>
</evidence>
<dbReference type="Gene3D" id="3.30.750.70">
    <property type="entry name" value="4-hydroxybutyrate coenzyme like domains"/>
    <property type="match status" value="1"/>
</dbReference>
<dbReference type="PANTHER" id="PTHR21432">
    <property type="entry name" value="ACETYL-COA HYDROLASE-RELATED"/>
    <property type="match status" value="1"/>
</dbReference>
<dbReference type="EMBL" id="CP106738">
    <property type="protein sequence ID" value="UXX84762.1"/>
    <property type="molecule type" value="Genomic_DNA"/>
</dbReference>